<dbReference type="Pfam" id="PF10445">
    <property type="entry name" value="DUF2456"/>
    <property type="match status" value="1"/>
</dbReference>
<dbReference type="InterPro" id="IPR018852">
    <property type="entry name" value="DUF2456"/>
</dbReference>
<proteinExistence type="predicted"/>
<dbReference type="AlphaFoldDB" id="A0A9Q0BC33"/>
<organism evidence="2 3">
    <name type="scientific">Emericellopsis cladophorae</name>
    <dbReference type="NCBI Taxonomy" id="2686198"/>
    <lineage>
        <taxon>Eukaryota</taxon>
        <taxon>Fungi</taxon>
        <taxon>Dikarya</taxon>
        <taxon>Ascomycota</taxon>
        <taxon>Pezizomycotina</taxon>
        <taxon>Sordariomycetes</taxon>
        <taxon>Hypocreomycetidae</taxon>
        <taxon>Hypocreales</taxon>
        <taxon>Bionectriaceae</taxon>
        <taxon>Emericellopsis</taxon>
    </lineage>
</organism>
<dbReference type="RefSeq" id="XP_051359540.1">
    <property type="nucleotide sequence ID" value="XM_051509454.1"/>
</dbReference>
<protein>
    <submittedName>
        <fullName evidence="2">Uncharacterized protein</fullName>
    </submittedName>
</protein>
<keyword evidence="1" id="KW-0812">Transmembrane</keyword>
<dbReference type="OrthoDB" id="15595at2759"/>
<evidence type="ECO:0000256" key="1">
    <source>
        <dbReference type="SAM" id="Phobius"/>
    </source>
</evidence>
<evidence type="ECO:0000313" key="2">
    <source>
        <dbReference type="EMBL" id="KAI6778684.1"/>
    </source>
</evidence>
<dbReference type="PANTHER" id="PTHR28297">
    <property type="entry name" value="FUNGAL PROTEIN"/>
    <property type="match status" value="1"/>
</dbReference>
<feature type="transmembrane region" description="Helical" evidence="1">
    <location>
        <begin position="12"/>
        <end position="40"/>
    </location>
</feature>
<keyword evidence="3" id="KW-1185">Reference proteome</keyword>
<accession>A0A9Q0BC33</accession>
<sequence length="180" mass="20180">MFCKRPATRGHQLFYIFAMAGVGGGCLSAGFNFAIAYAMYNTIKQPIQLLHLPNTLAGDAALSIFVQCILTCSSLRWLLFLERNPSTKLHNILQQALRGFLICVPAFLVFWPVSVGLLTMVGEKLGDDWVFERRWTPQVFKAILGGLLGLVITPVMAMFWMVRAGWDEEMEADMVVKEEC</sequence>
<reference evidence="2" key="2">
    <citation type="submission" date="2022-07" db="EMBL/GenBank/DDBJ databases">
        <authorList>
            <person name="Goncalves M.F.M."/>
            <person name="Hilario S."/>
            <person name="Van De Peer Y."/>
            <person name="Esteves A.C."/>
            <person name="Alves A."/>
        </authorList>
    </citation>
    <scope>NUCLEOTIDE SEQUENCE</scope>
    <source>
        <strain evidence="2">MUM 19.33</strain>
    </source>
</reference>
<dbReference type="Proteomes" id="UP001055219">
    <property type="component" value="Unassembled WGS sequence"/>
</dbReference>
<evidence type="ECO:0000313" key="3">
    <source>
        <dbReference type="Proteomes" id="UP001055219"/>
    </source>
</evidence>
<reference evidence="2" key="1">
    <citation type="journal article" date="2021" name="J Fungi (Basel)">
        <title>Genomic and Metabolomic Analyses of the Marine Fungus Emericellopsis cladophorae: Insights into Saltwater Adaptability Mechanisms and Its Biosynthetic Potential.</title>
        <authorList>
            <person name="Goncalves M.F.M."/>
            <person name="Hilario S."/>
            <person name="Van de Peer Y."/>
            <person name="Esteves A.C."/>
            <person name="Alves A."/>
        </authorList>
    </citation>
    <scope>NUCLEOTIDE SEQUENCE</scope>
    <source>
        <strain evidence="2">MUM 19.33</strain>
    </source>
</reference>
<dbReference type="EMBL" id="JAGIXG020000062">
    <property type="protein sequence ID" value="KAI6778684.1"/>
    <property type="molecule type" value="Genomic_DNA"/>
</dbReference>
<feature type="transmembrane region" description="Helical" evidence="1">
    <location>
        <begin position="142"/>
        <end position="162"/>
    </location>
</feature>
<name>A0A9Q0BC33_9HYPO</name>
<keyword evidence="1" id="KW-1133">Transmembrane helix</keyword>
<dbReference type="PANTHER" id="PTHR28297:SF1">
    <property type="entry name" value="FUNGAL PROTEIN"/>
    <property type="match status" value="1"/>
</dbReference>
<feature type="transmembrane region" description="Helical" evidence="1">
    <location>
        <begin position="60"/>
        <end position="79"/>
    </location>
</feature>
<dbReference type="PROSITE" id="PS51257">
    <property type="entry name" value="PROKAR_LIPOPROTEIN"/>
    <property type="match status" value="1"/>
</dbReference>
<keyword evidence="1" id="KW-0472">Membrane</keyword>
<gene>
    <name evidence="2" type="ORF">J7T54_007625</name>
</gene>
<feature type="transmembrane region" description="Helical" evidence="1">
    <location>
        <begin position="100"/>
        <end position="122"/>
    </location>
</feature>
<comment type="caution">
    <text evidence="2">The sequence shown here is derived from an EMBL/GenBank/DDBJ whole genome shotgun (WGS) entry which is preliminary data.</text>
</comment>
<dbReference type="GeneID" id="75834099"/>